<comment type="caution">
    <text evidence="2">The sequence shown here is derived from an EMBL/GenBank/DDBJ whole genome shotgun (WGS) entry which is preliminary data.</text>
</comment>
<dbReference type="Proteomes" id="UP000630142">
    <property type="component" value="Unassembled WGS sequence"/>
</dbReference>
<name>A0A8J3GL21_9HYPH</name>
<dbReference type="EMBL" id="BMZQ01000002">
    <property type="protein sequence ID" value="GHD15265.1"/>
    <property type="molecule type" value="Genomic_DNA"/>
</dbReference>
<evidence type="ECO:0000313" key="3">
    <source>
        <dbReference type="Proteomes" id="UP000630142"/>
    </source>
</evidence>
<keyword evidence="1" id="KW-0812">Transmembrane</keyword>
<keyword evidence="3" id="KW-1185">Reference proteome</keyword>
<sequence length="132" mass="13615">MRQLLDDRWAGGMAAALTATFVLVQVLLSAWLCASNVLVSNERTTVICHGTSTTTIVSHQDGAPPSPLDHSCPCGTLCGVGVAVLAPIPGDGGIYAWTNAVDIDFIGNPGERLVLRFSGAPLFPTGPPSLSA</sequence>
<gene>
    <name evidence="2" type="ORF">GCM10016234_21870</name>
</gene>
<evidence type="ECO:0000256" key="1">
    <source>
        <dbReference type="SAM" id="Phobius"/>
    </source>
</evidence>
<evidence type="ECO:0008006" key="4">
    <source>
        <dbReference type="Google" id="ProtNLM"/>
    </source>
</evidence>
<proteinExistence type="predicted"/>
<keyword evidence="1" id="KW-1133">Transmembrane helix</keyword>
<dbReference type="AlphaFoldDB" id="A0A8J3GL21"/>
<reference evidence="2" key="1">
    <citation type="journal article" date="2014" name="Int. J. Syst. Evol. Microbiol.">
        <title>Complete genome sequence of Corynebacterium casei LMG S-19264T (=DSM 44701T), isolated from a smear-ripened cheese.</title>
        <authorList>
            <consortium name="US DOE Joint Genome Institute (JGI-PGF)"/>
            <person name="Walter F."/>
            <person name="Albersmeier A."/>
            <person name="Kalinowski J."/>
            <person name="Ruckert C."/>
        </authorList>
    </citation>
    <scope>NUCLEOTIDE SEQUENCE</scope>
    <source>
        <strain evidence="2">KCTC 42249</strain>
    </source>
</reference>
<evidence type="ECO:0000313" key="2">
    <source>
        <dbReference type="EMBL" id="GHD15265.1"/>
    </source>
</evidence>
<accession>A0A8J3GL21</accession>
<feature type="transmembrane region" description="Helical" evidence="1">
    <location>
        <begin position="12"/>
        <end position="32"/>
    </location>
</feature>
<reference evidence="2" key="2">
    <citation type="submission" date="2020-09" db="EMBL/GenBank/DDBJ databases">
        <authorList>
            <person name="Sun Q."/>
            <person name="Kim S."/>
        </authorList>
    </citation>
    <scope>NUCLEOTIDE SEQUENCE</scope>
    <source>
        <strain evidence="2">KCTC 42249</strain>
    </source>
</reference>
<keyword evidence="1" id="KW-0472">Membrane</keyword>
<organism evidence="2 3">
    <name type="scientific">Tianweitania populi</name>
    <dbReference type="NCBI Taxonomy" id="1607949"/>
    <lineage>
        <taxon>Bacteria</taxon>
        <taxon>Pseudomonadati</taxon>
        <taxon>Pseudomonadota</taxon>
        <taxon>Alphaproteobacteria</taxon>
        <taxon>Hyphomicrobiales</taxon>
        <taxon>Phyllobacteriaceae</taxon>
        <taxon>Tianweitania</taxon>
    </lineage>
</organism>
<protein>
    <recommendedName>
        <fullName evidence="4">DUF2946 domain-containing protein</fullName>
    </recommendedName>
</protein>